<keyword evidence="2" id="KW-1185">Reference proteome</keyword>
<name>A0A1N7FHM8_9EURY</name>
<protein>
    <submittedName>
        <fullName evidence="1">Uncharacterized protein</fullName>
    </submittedName>
</protein>
<reference evidence="2" key="1">
    <citation type="submission" date="2017-01" db="EMBL/GenBank/DDBJ databases">
        <authorList>
            <person name="Varghese N."/>
            <person name="Submissions S."/>
        </authorList>
    </citation>
    <scope>NUCLEOTIDE SEQUENCE [LARGE SCALE GENOMIC DNA]</scope>
    <source>
        <strain evidence="2">CGMCC 1.7737</strain>
    </source>
</reference>
<evidence type="ECO:0000313" key="1">
    <source>
        <dbReference type="EMBL" id="SIR99823.1"/>
    </source>
</evidence>
<accession>A0A1N7FHM8</accession>
<proteinExistence type="predicted"/>
<dbReference type="Proteomes" id="UP000186914">
    <property type="component" value="Unassembled WGS sequence"/>
</dbReference>
<dbReference type="RefSeq" id="WP_076433710.1">
    <property type="nucleotide sequence ID" value="NZ_FTNO01000009.1"/>
</dbReference>
<sequence>MTTTIRNYEGNYESADGVEFEARYSEELELFFLSRNDNPGDMKTIDSAAFVETVETGRVTALN</sequence>
<gene>
    <name evidence="1" type="ORF">SAMN05421858_5068</name>
</gene>
<evidence type="ECO:0000313" key="2">
    <source>
        <dbReference type="Proteomes" id="UP000186914"/>
    </source>
</evidence>
<organism evidence="1 2">
    <name type="scientific">Haladaptatus litoreus</name>
    <dbReference type="NCBI Taxonomy" id="553468"/>
    <lineage>
        <taxon>Archaea</taxon>
        <taxon>Methanobacteriati</taxon>
        <taxon>Methanobacteriota</taxon>
        <taxon>Stenosarchaea group</taxon>
        <taxon>Halobacteria</taxon>
        <taxon>Halobacteriales</taxon>
        <taxon>Haladaptataceae</taxon>
        <taxon>Haladaptatus</taxon>
    </lineage>
</organism>
<dbReference type="EMBL" id="FTNO01000009">
    <property type="protein sequence ID" value="SIR99823.1"/>
    <property type="molecule type" value="Genomic_DNA"/>
</dbReference>
<dbReference type="AlphaFoldDB" id="A0A1N7FHM8"/>